<dbReference type="SUPFAM" id="SSF102712">
    <property type="entry name" value="JAB1/MPN domain"/>
    <property type="match status" value="1"/>
</dbReference>
<name>A0ABP7PU56_9SPHI</name>
<dbReference type="PROSITE" id="PS01302">
    <property type="entry name" value="UPF0758"/>
    <property type="match status" value="1"/>
</dbReference>
<evidence type="ECO:0000256" key="3">
    <source>
        <dbReference type="ARBA" id="ARBA00022801"/>
    </source>
</evidence>
<feature type="domain" description="MPN" evidence="6">
    <location>
        <begin position="1"/>
        <end position="71"/>
    </location>
</feature>
<keyword evidence="8" id="KW-1185">Reference proteome</keyword>
<comment type="caution">
    <text evidence="7">The sequence shown here is derived from an EMBL/GenBank/DDBJ whole genome shotgun (WGS) entry which is preliminary data.</text>
</comment>
<sequence length="71" mass="7997">MKVIFAIALKACASNIILYHNHPSGETDPSDADVKLTKRLLEVGELLDIKILDHLIVSNDRYFSFRDEGLI</sequence>
<keyword evidence="5" id="KW-0482">Metalloprotease</keyword>
<gene>
    <name evidence="7" type="ORF">GCM10022246_24770</name>
</gene>
<dbReference type="InterPro" id="IPR020891">
    <property type="entry name" value="UPF0758_CS"/>
</dbReference>
<evidence type="ECO:0000313" key="8">
    <source>
        <dbReference type="Proteomes" id="UP001501081"/>
    </source>
</evidence>
<evidence type="ECO:0000256" key="1">
    <source>
        <dbReference type="ARBA" id="ARBA00022670"/>
    </source>
</evidence>
<dbReference type="Pfam" id="PF04002">
    <property type="entry name" value="RadC"/>
    <property type="match status" value="1"/>
</dbReference>
<dbReference type="PANTHER" id="PTHR30471:SF3">
    <property type="entry name" value="UPF0758 PROTEIN YEES-RELATED"/>
    <property type="match status" value="1"/>
</dbReference>
<dbReference type="RefSeq" id="WP_344767464.1">
    <property type="nucleotide sequence ID" value="NZ_BAABAK010000011.1"/>
</dbReference>
<evidence type="ECO:0000256" key="4">
    <source>
        <dbReference type="ARBA" id="ARBA00022833"/>
    </source>
</evidence>
<evidence type="ECO:0000256" key="2">
    <source>
        <dbReference type="ARBA" id="ARBA00022723"/>
    </source>
</evidence>
<keyword evidence="4" id="KW-0862">Zinc</keyword>
<dbReference type="PANTHER" id="PTHR30471">
    <property type="entry name" value="DNA REPAIR PROTEIN RADC"/>
    <property type="match status" value="1"/>
</dbReference>
<keyword evidence="2" id="KW-0479">Metal-binding</keyword>
<dbReference type="PROSITE" id="PS50249">
    <property type="entry name" value="MPN"/>
    <property type="match status" value="1"/>
</dbReference>
<dbReference type="InterPro" id="IPR037518">
    <property type="entry name" value="MPN"/>
</dbReference>
<evidence type="ECO:0000259" key="6">
    <source>
        <dbReference type="PROSITE" id="PS50249"/>
    </source>
</evidence>
<keyword evidence="1" id="KW-0645">Protease</keyword>
<dbReference type="EMBL" id="BAABAK010000011">
    <property type="protein sequence ID" value="GAA3971331.1"/>
    <property type="molecule type" value="Genomic_DNA"/>
</dbReference>
<keyword evidence="3" id="KW-0378">Hydrolase</keyword>
<reference evidence="8" key="1">
    <citation type="journal article" date="2019" name="Int. J. Syst. Evol. Microbiol.">
        <title>The Global Catalogue of Microorganisms (GCM) 10K type strain sequencing project: providing services to taxonomists for standard genome sequencing and annotation.</title>
        <authorList>
            <consortium name="The Broad Institute Genomics Platform"/>
            <consortium name="The Broad Institute Genome Sequencing Center for Infectious Disease"/>
            <person name="Wu L."/>
            <person name="Ma J."/>
        </authorList>
    </citation>
    <scope>NUCLEOTIDE SEQUENCE [LARGE SCALE GENOMIC DNA]</scope>
    <source>
        <strain evidence="8">JCM 17338</strain>
    </source>
</reference>
<protein>
    <recommendedName>
        <fullName evidence="6">MPN domain-containing protein</fullName>
    </recommendedName>
</protein>
<dbReference type="Gene3D" id="3.40.140.10">
    <property type="entry name" value="Cytidine Deaminase, domain 2"/>
    <property type="match status" value="1"/>
</dbReference>
<proteinExistence type="predicted"/>
<organism evidence="7 8">
    <name type="scientific">Pedobacter ginsengiterrae</name>
    <dbReference type="NCBI Taxonomy" id="871696"/>
    <lineage>
        <taxon>Bacteria</taxon>
        <taxon>Pseudomonadati</taxon>
        <taxon>Bacteroidota</taxon>
        <taxon>Sphingobacteriia</taxon>
        <taxon>Sphingobacteriales</taxon>
        <taxon>Sphingobacteriaceae</taxon>
        <taxon>Pedobacter</taxon>
    </lineage>
</organism>
<accession>A0ABP7PU56</accession>
<dbReference type="Proteomes" id="UP001501081">
    <property type="component" value="Unassembled WGS sequence"/>
</dbReference>
<evidence type="ECO:0000256" key="5">
    <source>
        <dbReference type="ARBA" id="ARBA00023049"/>
    </source>
</evidence>
<dbReference type="InterPro" id="IPR001405">
    <property type="entry name" value="UPF0758"/>
</dbReference>
<evidence type="ECO:0000313" key="7">
    <source>
        <dbReference type="EMBL" id="GAA3971331.1"/>
    </source>
</evidence>
<dbReference type="InterPro" id="IPR025657">
    <property type="entry name" value="RadC_JAB"/>
</dbReference>